<evidence type="ECO:0000256" key="11">
    <source>
        <dbReference type="SAM" id="MobiDB-lite"/>
    </source>
</evidence>
<dbReference type="RefSeq" id="WP_085050545.1">
    <property type="nucleotide sequence ID" value="NZ_LNQR01000001.1"/>
</dbReference>
<keyword evidence="4 10" id="KW-1003">Cell membrane</keyword>
<evidence type="ECO:0000256" key="10">
    <source>
        <dbReference type="RuleBase" id="RU365087"/>
    </source>
</evidence>
<feature type="compositionally biased region" description="Basic and acidic residues" evidence="11">
    <location>
        <begin position="105"/>
        <end position="114"/>
    </location>
</feature>
<dbReference type="PANTHER" id="PTHR34182:SF1">
    <property type="entry name" value="PROTEIN-EXPORT MEMBRANE PROTEIN SECG"/>
    <property type="match status" value="1"/>
</dbReference>
<evidence type="ECO:0000256" key="4">
    <source>
        <dbReference type="ARBA" id="ARBA00022475"/>
    </source>
</evidence>
<comment type="caution">
    <text evidence="10">Lacks conserved residue(s) required for the propagation of feature annotation.</text>
</comment>
<comment type="similarity">
    <text evidence="2 10">Belongs to the SecG family.</text>
</comment>
<sequence length="132" mass="13552">MATLLLIFHVLVCVFLVLVVLVQSSKGSQMGAAFGGSSQTVFGARGGQTFLAKMTTIGAVVFMLTSLLLAIVEAKKTSIIVGPKPAAQQAPGTNTNIPFGAAGVKPEDAAKPEATEAPAQKPADTQPTKDKK</sequence>
<dbReference type="PANTHER" id="PTHR34182">
    <property type="entry name" value="PROTEIN-EXPORT MEMBRANE PROTEIN SECG"/>
    <property type="match status" value="1"/>
</dbReference>
<keyword evidence="5 10" id="KW-0812">Transmembrane</keyword>
<reference evidence="12 13" key="1">
    <citation type="submission" date="2015-11" db="EMBL/GenBank/DDBJ databases">
        <authorList>
            <person name="Lin W."/>
        </authorList>
    </citation>
    <scope>NUCLEOTIDE SEQUENCE [LARGE SCALE GENOMIC DNA]</scope>
    <source>
        <strain evidence="12 13">HCH-1</strain>
    </source>
</reference>
<keyword evidence="7 10" id="KW-1133">Transmembrane helix</keyword>
<keyword evidence="9 10" id="KW-0472">Membrane</keyword>
<dbReference type="PRINTS" id="PR01651">
    <property type="entry name" value="SECGEXPORT"/>
</dbReference>
<comment type="function">
    <text evidence="10">Involved in protein export. Participates in an early event of protein translocation.</text>
</comment>
<evidence type="ECO:0000256" key="1">
    <source>
        <dbReference type="ARBA" id="ARBA00004651"/>
    </source>
</evidence>
<keyword evidence="3 10" id="KW-0813">Transport</keyword>
<dbReference type="Pfam" id="PF03840">
    <property type="entry name" value="SecG"/>
    <property type="match status" value="1"/>
</dbReference>
<dbReference type="Proteomes" id="UP000060487">
    <property type="component" value="Unassembled WGS sequence"/>
</dbReference>
<gene>
    <name evidence="12" type="primary">secG</name>
    <name evidence="12" type="ORF">ASN18_0002</name>
</gene>
<organism evidence="12 13">
    <name type="scientific">Candidatus Magnetominusculus xianensis</name>
    <dbReference type="NCBI Taxonomy" id="1748249"/>
    <lineage>
        <taxon>Bacteria</taxon>
        <taxon>Pseudomonadati</taxon>
        <taxon>Nitrospirota</taxon>
        <taxon>Nitrospiria</taxon>
        <taxon>Nitrospirales</taxon>
        <taxon>Nitrospiraceae</taxon>
        <taxon>Candidatus Magnetominusculus</taxon>
    </lineage>
</organism>
<evidence type="ECO:0000256" key="7">
    <source>
        <dbReference type="ARBA" id="ARBA00022989"/>
    </source>
</evidence>
<name>A0ABR5SNK0_9BACT</name>
<evidence type="ECO:0000256" key="5">
    <source>
        <dbReference type="ARBA" id="ARBA00022692"/>
    </source>
</evidence>
<accession>A0ABR5SNK0</accession>
<keyword evidence="13" id="KW-1185">Reference proteome</keyword>
<comment type="subcellular location">
    <subcellularLocation>
        <location evidence="1 10">Cell membrane</location>
        <topology evidence="1 10">Multi-pass membrane protein</topology>
    </subcellularLocation>
</comment>
<evidence type="ECO:0000256" key="9">
    <source>
        <dbReference type="ARBA" id="ARBA00023136"/>
    </source>
</evidence>
<dbReference type="InterPro" id="IPR004692">
    <property type="entry name" value="SecG"/>
</dbReference>
<proteinExistence type="inferred from homology"/>
<keyword evidence="8 10" id="KW-0811">Translocation</keyword>
<evidence type="ECO:0000256" key="6">
    <source>
        <dbReference type="ARBA" id="ARBA00022927"/>
    </source>
</evidence>
<evidence type="ECO:0000256" key="2">
    <source>
        <dbReference type="ARBA" id="ARBA00008445"/>
    </source>
</evidence>
<evidence type="ECO:0000256" key="3">
    <source>
        <dbReference type="ARBA" id="ARBA00022448"/>
    </source>
</evidence>
<feature type="transmembrane region" description="Helical" evidence="10">
    <location>
        <begin position="51"/>
        <end position="72"/>
    </location>
</feature>
<evidence type="ECO:0000313" key="12">
    <source>
        <dbReference type="EMBL" id="KWT95074.1"/>
    </source>
</evidence>
<evidence type="ECO:0000313" key="13">
    <source>
        <dbReference type="Proteomes" id="UP000060487"/>
    </source>
</evidence>
<evidence type="ECO:0000256" key="8">
    <source>
        <dbReference type="ARBA" id="ARBA00023010"/>
    </source>
</evidence>
<keyword evidence="6 10" id="KW-0653">Protein transport</keyword>
<protein>
    <recommendedName>
        <fullName evidence="10">Protein-export membrane protein SecG</fullName>
    </recommendedName>
</protein>
<dbReference type="NCBIfam" id="TIGR00810">
    <property type="entry name" value="secG"/>
    <property type="match status" value="1"/>
</dbReference>
<feature type="region of interest" description="Disordered" evidence="11">
    <location>
        <begin position="83"/>
        <end position="132"/>
    </location>
</feature>
<comment type="caution">
    <text evidence="12">The sequence shown here is derived from an EMBL/GenBank/DDBJ whole genome shotgun (WGS) entry which is preliminary data.</text>
</comment>
<dbReference type="EMBL" id="LNQR01000001">
    <property type="protein sequence ID" value="KWT95074.1"/>
    <property type="molecule type" value="Genomic_DNA"/>
</dbReference>